<feature type="compositionally biased region" description="Polar residues" evidence="1">
    <location>
        <begin position="49"/>
        <end position="58"/>
    </location>
</feature>
<name>A0ABR3VBG3_9PEZI</name>
<keyword evidence="2" id="KW-0472">Membrane</keyword>
<dbReference type="Proteomes" id="UP001586593">
    <property type="component" value="Unassembled WGS sequence"/>
</dbReference>
<organism evidence="3 4">
    <name type="scientific">Phialemonium thermophilum</name>
    <dbReference type="NCBI Taxonomy" id="223376"/>
    <lineage>
        <taxon>Eukaryota</taxon>
        <taxon>Fungi</taxon>
        <taxon>Dikarya</taxon>
        <taxon>Ascomycota</taxon>
        <taxon>Pezizomycotina</taxon>
        <taxon>Sordariomycetes</taxon>
        <taxon>Sordariomycetidae</taxon>
        <taxon>Cephalothecales</taxon>
        <taxon>Cephalothecaceae</taxon>
        <taxon>Phialemonium</taxon>
    </lineage>
</organism>
<sequence>MSGCAAKLANGTRKLRVVEAILAFALEHADCGAATAIRTKGDVEGDSGSAPTYTATESTYDDPAWPRELEGRGSASVVDTDADAAQRILAHHVRLVQHRVRMQAVDNEYVQQRIQVQIAALSHLIAQQDNAMAFETADATRLLSESSRRDSSSMKMLALVAMFFLPGSFVAALFSTPLFDWDAASSGIGLATRPQFGLFWAITVPLTAATFALYFAGLLSQRREHNRREKMATAPVVATSLKSQNTDMGRFE</sequence>
<keyword evidence="4" id="KW-1185">Reference proteome</keyword>
<evidence type="ECO:0000313" key="4">
    <source>
        <dbReference type="Proteomes" id="UP001586593"/>
    </source>
</evidence>
<accession>A0ABR3VBG3</accession>
<comment type="caution">
    <text evidence="3">The sequence shown here is derived from an EMBL/GenBank/DDBJ whole genome shotgun (WGS) entry which is preliminary data.</text>
</comment>
<evidence type="ECO:0000313" key="3">
    <source>
        <dbReference type="EMBL" id="KAL1839190.1"/>
    </source>
</evidence>
<dbReference type="EMBL" id="JAZHXJ010002372">
    <property type="protein sequence ID" value="KAL1839190.1"/>
    <property type="molecule type" value="Genomic_DNA"/>
</dbReference>
<evidence type="ECO:0000256" key="1">
    <source>
        <dbReference type="SAM" id="MobiDB-lite"/>
    </source>
</evidence>
<gene>
    <name evidence="3" type="ORF">VTK73DRAFT_4107</name>
</gene>
<proteinExistence type="predicted"/>
<keyword evidence="2" id="KW-0812">Transmembrane</keyword>
<evidence type="ECO:0000256" key="2">
    <source>
        <dbReference type="SAM" id="Phobius"/>
    </source>
</evidence>
<evidence type="ECO:0008006" key="5">
    <source>
        <dbReference type="Google" id="ProtNLM"/>
    </source>
</evidence>
<protein>
    <recommendedName>
        <fullName evidence="5">CorA-like Mg2+ transporter protein</fullName>
    </recommendedName>
</protein>
<dbReference type="Gene3D" id="1.20.58.340">
    <property type="entry name" value="Magnesium transport protein CorA, transmembrane region"/>
    <property type="match status" value="1"/>
</dbReference>
<reference evidence="3 4" key="1">
    <citation type="journal article" date="2024" name="Commun. Biol.">
        <title>Comparative genomic analysis of thermophilic fungi reveals convergent evolutionary adaptations and gene losses.</title>
        <authorList>
            <person name="Steindorff A.S."/>
            <person name="Aguilar-Pontes M.V."/>
            <person name="Robinson A.J."/>
            <person name="Andreopoulos B."/>
            <person name="LaButti K."/>
            <person name="Kuo A."/>
            <person name="Mondo S."/>
            <person name="Riley R."/>
            <person name="Otillar R."/>
            <person name="Haridas S."/>
            <person name="Lipzen A."/>
            <person name="Grimwood J."/>
            <person name="Schmutz J."/>
            <person name="Clum A."/>
            <person name="Reid I.D."/>
            <person name="Moisan M.C."/>
            <person name="Butler G."/>
            <person name="Nguyen T.T.M."/>
            <person name="Dewar K."/>
            <person name="Conant G."/>
            <person name="Drula E."/>
            <person name="Henrissat B."/>
            <person name="Hansel C."/>
            <person name="Singer S."/>
            <person name="Hutchinson M.I."/>
            <person name="de Vries R.P."/>
            <person name="Natvig D.O."/>
            <person name="Powell A.J."/>
            <person name="Tsang A."/>
            <person name="Grigoriev I.V."/>
        </authorList>
    </citation>
    <scope>NUCLEOTIDE SEQUENCE [LARGE SCALE GENOMIC DNA]</scope>
    <source>
        <strain evidence="3 4">ATCC 24622</strain>
    </source>
</reference>
<feature type="transmembrane region" description="Helical" evidence="2">
    <location>
        <begin position="156"/>
        <end position="178"/>
    </location>
</feature>
<keyword evidence="2" id="KW-1133">Transmembrane helix</keyword>
<feature type="region of interest" description="Disordered" evidence="1">
    <location>
        <begin position="41"/>
        <end position="73"/>
    </location>
</feature>
<feature type="transmembrane region" description="Helical" evidence="2">
    <location>
        <begin position="198"/>
        <end position="220"/>
    </location>
</feature>